<name>S7X7X7_9FLAO</name>
<keyword evidence="1" id="KW-1133">Transmembrane helix</keyword>
<evidence type="ECO:0000313" key="2">
    <source>
        <dbReference type="EMBL" id="EPR72138.1"/>
    </source>
</evidence>
<proteinExistence type="predicted"/>
<dbReference type="Pfam" id="PF03929">
    <property type="entry name" value="PepSY_TM"/>
    <property type="match status" value="1"/>
</dbReference>
<dbReference type="STRING" id="641526.ADIWIN_2977"/>
<dbReference type="OrthoDB" id="271465at2"/>
<keyword evidence="3" id="KW-1185">Reference proteome</keyword>
<protein>
    <recommendedName>
        <fullName evidence="4">PepSY domain-containing protein</fullName>
    </recommendedName>
</protein>
<dbReference type="eggNOG" id="COG3182">
    <property type="taxonomic scope" value="Bacteria"/>
</dbReference>
<evidence type="ECO:0000313" key="3">
    <source>
        <dbReference type="Proteomes" id="UP000014962"/>
    </source>
</evidence>
<comment type="caution">
    <text evidence="2">The sequence shown here is derived from an EMBL/GenBank/DDBJ whole genome shotgun (WGS) entry which is preliminary data.</text>
</comment>
<reference evidence="2 3" key="1">
    <citation type="journal article" date="2013" name="Genome Announc.">
        <title>Draft Genome Sequence of Winogradskyella psychrotolerans RS-3T, Isolated from the Marine Transect of Kongsfjorden, Ny-Alesund, Svalbard, Arctic Ocean.</title>
        <authorList>
            <person name="Kumar Pinnaka A."/>
            <person name="Ara S."/>
            <person name="Singh A."/>
            <person name="Shivaji S."/>
        </authorList>
    </citation>
    <scope>NUCLEOTIDE SEQUENCE [LARGE SCALE GENOMIC DNA]</scope>
    <source>
        <strain evidence="2 3">RS-3</strain>
    </source>
</reference>
<gene>
    <name evidence="2" type="ORF">ADIWIN_2977</name>
</gene>
<keyword evidence="1" id="KW-0812">Transmembrane</keyword>
<organism evidence="2 3">
    <name type="scientific">Winogradskyella psychrotolerans RS-3</name>
    <dbReference type="NCBI Taxonomy" id="641526"/>
    <lineage>
        <taxon>Bacteria</taxon>
        <taxon>Pseudomonadati</taxon>
        <taxon>Bacteroidota</taxon>
        <taxon>Flavobacteriia</taxon>
        <taxon>Flavobacteriales</taxon>
        <taxon>Flavobacteriaceae</taxon>
        <taxon>Winogradskyella</taxon>
    </lineage>
</organism>
<dbReference type="PATRIC" id="fig|641526.4.peg.2956"/>
<accession>S7X7X7</accession>
<evidence type="ECO:0000256" key="1">
    <source>
        <dbReference type="SAM" id="Phobius"/>
    </source>
</evidence>
<feature type="transmembrane region" description="Helical" evidence="1">
    <location>
        <begin position="150"/>
        <end position="172"/>
    </location>
</feature>
<dbReference type="RefSeq" id="WP_020896811.1">
    <property type="nucleotide sequence ID" value="NZ_ATMR01000128.1"/>
</dbReference>
<sequence>MKEKNKSLAKSTRWYRKAHRFVAIPLLIFIIIMSITGLLLTWKDELGFKPATTSINSNGRHLISLSEIEMKAINYMDSLELSNDINRIDYRPRKGIAKVRFDHHFTELQIDCYTGEIISQKTRTADIIEMIHDGSIIDFLFNSSGTPTKLFYSTLIALGLLFISLSGFWLWLKPKQIKKNKTLIK</sequence>
<dbReference type="Proteomes" id="UP000014962">
    <property type="component" value="Unassembled WGS sequence"/>
</dbReference>
<dbReference type="InterPro" id="IPR005625">
    <property type="entry name" value="PepSY-ass_TM"/>
</dbReference>
<evidence type="ECO:0008006" key="4">
    <source>
        <dbReference type="Google" id="ProtNLM"/>
    </source>
</evidence>
<feature type="transmembrane region" description="Helical" evidence="1">
    <location>
        <begin position="21"/>
        <end position="42"/>
    </location>
</feature>
<keyword evidence="1" id="KW-0472">Membrane</keyword>
<dbReference type="AlphaFoldDB" id="S7X7X7"/>
<dbReference type="EMBL" id="ATMR01000128">
    <property type="protein sequence ID" value="EPR72138.1"/>
    <property type="molecule type" value="Genomic_DNA"/>
</dbReference>